<feature type="transmembrane region" description="Helical" evidence="7">
    <location>
        <begin position="238"/>
        <end position="255"/>
    </location>
</feature>
<feature type="transmembrane region" description="Helical" evidence="7">
    <location>
        <begin position="54"/>
        <end position="73"/>
    </location>
</feature>
<evidence type="ECO:0000256" key="5">
    <source>
        <dbReference type="ARBA" id="ARBA00022989"/>
    </source>
</evidence>
<evidence type="ECO:0000256" key="3">
    <source>
        <dbReference type="ARBA" id="ARBA00022475"/>
    </source>
</evidence>
<dbReference type="GO" id="GO:0005886">
    <property type="term" value="C:plasma membrane"/>
    <property type="evidence" value="ECO:0007669"/>
    <property type="project" value="UniProtKB-SubCell"/>
</dbReference>
<organism evidence="9 10">
    <name type="scientific">Xylanimonas oleitrophica</name>
    <dbReference type="NCBI Taxonomy" id="2607479"/>
    <lineage>
        <taxon>Bacteria</taxon>
        <taxon>Bacillati</taxon>
        <taxon>Actinomycetota</taxon>
        <taxon>Actinomycetes</taxon>
        <taxon>Micrococcales</taxon>
        <taxon>Promicromonosporaceae</taxon>
        <taxon>Xylanimonas</taxon>
    </lineage>
</organism>
<feature type="domain" description="Major facilitator superfamily (MFS) profile" evidence="8">
    <location>
        <begin position="19"/>
        <end position="459"/>
    </location>
</feature>
<dbReference type="Proteomes" id="UP000248783">
    <property type="component" value="Unassembled WGS sequence"/>
</dbReference>
<feature type="transmembrane region" description="Helical" evidence="7">
    <location>
        <begin position="173"/>
        <end position="194"/>
    </location>
</feature>
<evidence type="ECO:0000256" key="2">
    <source>
        <dbReference type="ARBA" id="ARBA00022448"/>
    </source>
</evidence>
<proteinExistence type="predicted"/>
<feature type="transmembrane region" description="Helical" evidence="7">
    <location>
        <begin position="408"/>
        <end position="427"/>
    </location>
</feature>
<feature type="transmembrane region" description="Helical" evidence="7">
    <location>
        <begin position="364"/>
        <end position="387"/>
    </location>
</feature>
<comment type="subcellular location">
    <subcellularLocation>
        <location evidence="1">Cell membrane</location>
        <topology evidence="1">Multi-pass membrane protein</topology>
    </subcellularLocation>
</comment>
<keyword evidence="4 7" id="KW-0812">Transmembrane</keyword>
<comment type="caution">
    <text evidence="9">The sequence shown here is derived from an EMBL/GenBank/DDBJ whole genome shotgun (WGS) entry which is preliminary data.</text>
</comment>
<feature type="transmembrane region" description="Helical" evidence="7">
    <location>
        <begin position="206"/>
        <end position="226"/>
    </location>
</feature>
<feature type="transmembrane region" description="Helical" evidence="7">
    <location>
        <begin position="85"/>
        <end position="102"/>
    </location>
</feature>
<dbReference type="Gene3D" id="1.20.1720.10">
    <property type="entry name" value="Multidrug resistance protein D"/>
    <property type="match status" value="1"/>
</dbReference>
<dbReference type="CDD" id="cd17321">
    <property type="entry name" value="MFS_MMR_MDR_like"/>
    <property type="match status" value="1"/>
</dbReference>
<dbReference type="Pfam" id="PF07690">
    <property type="entry name" value="MFS_1"/>
    <property type="match status" value="1"/>
</dbReference>
<dbReference type="InterPro" id="IPR036259">
    <property type="entry name" value="MFS_trans_sf"/>
</dbReference>
<dbReference type="EMBL" id="QKWH01000010">
    <property type="protein sequence ID" value="PZR52427.1"/>
    <property type="molecule type" value="Genomic_DNA"/>
</dbReference>
<gene>
    <name evidence="9" type="ORF">DNL40_12220</name>
</gene>
<protein>
    <submittedName>
        <fullName evidence="9">MFS transporter</fullName>
    </submittedName>
</protein>
<feature type="transmembrane region" description="Helical" evidence="7">
    <location>
        <begin position="144"/>
        <end position="167"/>
    </location>
</feature>
<dbReference type="PANTHER" id="PTHR42718:SF46">
    <property type="entry name" value="BLR6921 PROTEIN"/>
    <property type="match status" value="1"/>
</dbReference>
<dbReference type="PROSITE" id="PS50850">
    <property type="entry name" value="MFS"/>
    <property type="match status" value="1"/>
</dbReference>
<dbReference type="PRINTS" id="PR01036">
    <property type="entry name" value="TCRTETB"/>
</dbReference>
<dbReference type="RefSeq" id="WP_111251539.1">
    <property type="nucleotide sequence ID" value="NZ_QKWH01000010.1"/>
</dbReference>
<feature type="transmembrane region" description="Helical" evidence="7">
    <location>
        <begin position="17"/>
        <end position="42"/>
    </location>
</feature>
<feature type="transmembrane region" description="Helical" evidence="7">
    <location>
        <begin position="114"/>
        <end position="132"/>
    </location>
</feature>
<accession>A0A2W5WM81</accession>
<dbReference type="AlphaFoldDB" id="A0A2W5WM81"/>
<keyword evidence="10" id="KW-1185">Reference proteome</keyword>
<evidence type="ECO:0000313" key="10">
    <source>
        <dbReference type="Proteomes" id="UP000248783"/>
    </source>
</evidence>
<feature type="transmembrane region" description="Helical" evidence="7">
    <location>
        <begin position="305"/>
        <end position="328"/>
    </location>
</feature>
<feature type="transmembrane region" description="Helical" evidence="7">
    <location>
        <begin position="340"/>
        <end position="358"/>
    </location>
</feature>
<reference evidence="9 10" key="1">
    <citation type="submission" date="2018-06" db="EMBL/GenBank/DDBJ databases">
        <title>Whole genome sequencing of a novel hydrocarbon degrading bacterial strain, PW21 isolated from oil contaminated produced water sample.</title>
        <authorList>
            <person name="Nagkirti P."/>
            <person name="Shaikh A."/>
            <person name="Gowdaman V."/>
            <person name="Engineer A.E."/>
            <person name="Dagar S."/>
            <person name="Dhakephalkar P.K."/>
        </authorList>
    </citation>
    <scope>NUCLEOTIDE SEQUENCE [LARGE SCALE GENOMIC DNA]</scope>
    <source>
        <strain evidence="9 10">PW21</strain>
    </source>
</reference>
<dbReference type="SUPFAM" id="SSF103473">
    <property type="entry name" value="MFS general substrate transporter"/>
    <property type="match status" value="1"/>
</dbReference>
<evidence type="ECO:0000256" key="1">
    <source>
        <dbReference type="ARBA" id="ARBA00004651"/>
    </source>
</evidence>
<feature type="transmembrane region" description="Helical" evidence="7">
    <location>
        <begin position="433"/>
        <end position="455"/>
    </location>
</feature>
<keyword evidence="5 7" id="KW-1133">Transmembrane helix</keyword>
<dbReference type="GO" id="GO:0022857">
    <property type="term" value="F:transmembrane transporter activity"/>
    <property type="evidence" value="ECO:0007669"/>
    <property type="project" value="InterPro"/>
</dbReference>
<evidence type="ECO:0000256" key="4">
    <source>
        <dbReference type="ARBA" id="ARBA00022692"/>
    </source>
</evidence>
<dbReference type="InterPro" id="IPR011701">
    <property type="entry name" value="MFS"/>
</dbReference>
<feature type="transmembrane region" description="Helical" evidence="7">
    <location>
        <begin position="275"/>
        <end position="299"/>
    </location>
</feature>
<evidence type="ECO:0000313" key="9">
    <source>
        <dbReference type="EMBL" id="PZR52427.1"/>
    </source>
</evidence>
<keyword evidence="6 7" id="KW-0472">Membrane</keyword>
<keyword evidence="2" id="KW-0813">Transport</keyword>
<dbReference type="InterPro" id="IPR020846">
    <property type="entry name" value="MFS_dom"/>
</dbReference>
<evidence type="ECO:0000259" key="8">
    <source>
        <dbReference type="PROSITE" id="PS50850"/>
    </source>
</evidence>
<dbReference type="PANTHER" id="PTHR42718">
    <property type="entry name" value="MAJOR FACILITATOR SUPERFAMILY MULTIDRUG TRANSPORTER MFSC"/>
    <property type="match status" value="1"/>
</dbReference>
<dbReference type="Gene3D" id="1.20.1250.20">
    <property type="entry name" value="MFS general substrate transporter like domains"/>
    <property type="match status" value="1"/>
</dbReference>
<sequence>MTTPSPPGTVGAYPKRWLALGLLGAAQFMLILDVTVVAIALPQMEADLSLSREALTWVVTAYTVAFGGLMLLGGRSADLFGAKPIVYTGLTVFVAGSLAAGFADSGTVLLAGRIAQGIGAAMLSPAALSVVVRLFDGDERNRALGIWSALGGGGAAVGVLLGGLISAGPGWPWVFFVNVPVGVIVLIGLLRVLPPLPPQPGARPRLDVLGAILVTGATGLTIYALTIAGETGWTAPRTLVFAGIAVVLYLLFGWWQNTTRSPLMNLSLLGRRPVFAGAFVLATATALMVAVFFLGTFYFQQYAGYGPLVTGLLFLPIALATMAGAQMAGKLVGKLGARKLGAIGMIVGAIGLLVPALWSTTLTTTVGISFGALGIGMLFVVASVTALGQVAPEEAGIASGLLSTFHEIGASVGVATVSSIAVVSLTAGGDAGFQRAFLAVAIGAVAATIIASIAIPGRARQASPAPHSSSDTP</sequence>
<keyword evidence="3" id="KW-1003">Cell membrane</keyword>
<evidence type="ECO:0000256" key="6">
    <source>
        <dbReference type="ARBA" id="ARBA00023136"/>
    </source>
</evidence>
<evidence type="ECO:0000256" key="7">
    <source>
        <dbReference type="SAM" id="Phobius"/>
    </source>
</evidence>
<name>A0A2W5WM81_9MICO</name>